<dbReference type="Proteomes" id="UP001417504">
    <property type="component" value="Unassembled WGS sequence"/>
</dbReference>
<reference evidence="1 2" key="1">
    <citation type="submission" date="2024-01" db="EMBL/GenBank/DDBJ databases">
        <title>Genome assemblies of Stephania.</title>
        <authorList>
            <person name="Yang L."/>
        </authorList>
    </citation>
    <scope>NUCLEOTIDE SEQUENCE [LARGE SCALE GENOMIC DNA]</scope>
    <source>
        <strain evidence="1">QJT</strain>
        <tissue evidence="1">Leaf</tissue>
    </source>
</reference>
<dbReference type="AlphaFoldDB" id="A0AAP0JD01"/>
<evidence type="ECO:0000313" key="1">
    <source>
        <dbReference type="EMBL" id="KAK9130740.1"/>
    </source>
</evidence>
<keyword evidence="2" id="KW-1185">Reference proteome</keyword>
<sequence length="163" mass="17467">MTKNHRKMLEDLIAAQERIRIEMMVAIRGQRTPQDPLPQMQPHIRGADLDPYASGFVGGMGRRPVSDGAEIDPLGSLILEDVGKRKIATRSSGDQCVAPVATDNKWQLSLLERGRGYLVGAPPPKSLSPLPSRMPEKVVKGGNAPLVCNAPGALVRSLGTTGP</sequence>
<organism evidence="1 2">
    <name type="scientific">Stephania japonica</name>
    <dbReference type="NCBI Taxonomy" id="461633"/>
    <lineage>
        <taxon>Eukaryota</taxon>
        <taxon>Viridiplantae</taxon>
        <taxon>Streptophyta</taxon>
        <taxon>Embryophyta</taxon>
        <taxon>Tracheophyta</taxon>
        <taxon>Spermatophyta</taxon>
        <taxon>Magnoliopsida</taxon>
        <taxon>Ranunculales</taxon>
        <taxon>Menispermaceae</taxon>
        <taxon>Menispermoideae</taxon>
        <taxon>Cissampelideae</taxon>
        <taxon>Stephania</taxon>
    </lineage>
</organism>
<accession>A0AAP0JD01</accession>
<name>A0AAP0JD01_9MAGN</name>
<evidence type="ECO:0000313" key="2">
    <source>
        <dbReference type="Proteomes" id="UP001417504"/>
    </source>
</evidence>
<protein>
    <submittedName>
        <fullName evidence="1">Uncharacterized protein</fullName>
    </submittedName>
</protein>
<dbReference type="EMBL" id="JBBNAE010000004">
    <property type="protein sequence ID" value="KAK9130740.1"/>
    <property type="molecule type" value="Genomic_DNA"/>
</dbReference>
<comment type="caution">
    <text evidence="1">The sequence shown here is derived from an EMBL/GenBank/DDBJ whole genome shotgun (WGS) entry which is preliminary data.</text>
</comment>
<gene>
    <name evidence="1" type="ORF">Sjap_011227</name>
</gene>
<proteinExistence type="predicted"/>